<reference evidence="2 3" key="1">
    <citation type="submission" date="2014-02" db="EMBL/GenBank/DDBJ databases">
        <title>The genome sequence of the entomopathogenic fungus Metarhizium robertsii ARSEF 2575.</title>
        <authorList>
            <person name="Giuliano Garisto Donzelli B."/>
            <person name="Roe B.A."/>
            <person name="Macmil S.L."/>
            <person name="Krasnoff S.B."/>
            <person name="Gibson D.M."/>
        </authorList>
    </citation>
    <scope>NUCLEOTIDE SEQUENCE [LARGE SCALE GENOMIC DNA]</scope>
    <source>
        <strain evidence="2 3">ARSEF 2575</strain>
    </source>
</reference>
<protein>
    <submittedName>
        <fullName evidence="2">Uncharacterized protein</fullName>
    </submittedName>
</protein>
<proteinExistence type="predicted"/>
<organism evidence="2 3">
    <name type="scientific">Metarhizium robertsii</name>
    <dbReference type="NCBI Taxonomy" id="568076"/>
    <lineage>
        <taxon>Eukaryota</taxon>
        <taxon>Fungi</taxon>
        <taxon>Dikarya</taxon>
        <taxon>Ascomycota</taxon>
        <taxon>Pezizomycotina</taxon>
        <taxon>Sordariomycetes</taxon>
        <taxon>Hypocreomycetidae</taxon>
        <taxon>Hypocreales</taxon>
        <taxon>Clavicipitaceae</taxon>
        <taxon>Metarhizium</taxon>
    </lineage>
</organism>
<feature type="signal peptide" evidence="1">
    <location>
        <begin position="1"/>
        <end position="19"/>
    </location>
</feature>
<dbReference type="OrthoDB" id="10439612at2759"/>
<feature type="chain" id="PRO_5001474428" evidence="1">
    <location>
        <begin position="20"/>
        <end position="129"/>
    </location>
</feature>
<comment type="caution">
    <text evidence="2">The sequence shown here is derived from an EMBL/GenBank/DDBJ whole genome shotgun (WGS) entry which is preliminary data.</text>
</comment>
<dbReference type="EMBL" id="JELW01000247">
    <property type="protein sequence ID" value="EXU94553.1"/>
    <property type="molecule type" value="Genomic_DNA"/>
</dbReference>
<sequence>MLLSNTALLLLSVMQPALGQATAGCGSEELMFKQLTPEQVTLAYNVKSTGCDAGVRTWVGVWDAYAPLPLISNFKAWQYLEGNKGEVNFSKTELGSGVWKAGFFCDDGWRTLFALSGNFELTPNGSGNS</sequence>
<keyword evidence="1" id="KW-0732">Signal</keyword>
<evidence type="ECO:0000313" key="3">
    <source>
        <dbReference type="Proteomes" id="UP000030151"/>
    </source>
</evidence>
<dbReference type="HOGENOM" id="CLU_082175_1_0_1"/>
<name>A0A014PG39_9HYPO</name>
<dbReference type="AlphaFoldDB" id="A0A014PG39"/>
<evidence type="ECO:0000256" key="1">
    <source>
        <dbReference type="SAM" id="SignalP"/>
    </source>
</evidence>
<gene>
    <name evidence="2" type="ORF">X797_012376</name>
</gene>
<dbReference type="Proteomes" id="UP000030151">
    <property type="component" value="Unassembled WGS sequence"/>
</dbReference>
<evidence type="ECO:0000313" key="2">
    <source>
        <dbReference type="EMBL" id="EXU94553.1"/>
    </source>
</evidence>
<accession>A0A014PG39</accession>